<dbReference type="PROSITE" id="PS50013">
    <property type="entry name" value="CHROMO_2"/>
    <property type="match status" value="1"/>
</dbReference>
<reference evidence="4" key="2">
    <citation type="submission" date="2025-09" db="UniProtKB">
        <authorList>
            <consortium name="Ensembl"/>
        </authorList>
    </citation>
    <scope>IDENTIFICATION</scope>
</reference>
<dbReference type="Gene3D" id="3.30.420.10">
    <property type="entry name" value="Ribonuclease H-like superfamily/Ribonuclease H"/>
    <property type="match status" value="1"/>
</dbReference>
<dbReference type="SMART" id="SM00298">
    <property type="entry name" value="CHROMO"/>
    <property type="match status" value="1"/>
</dbReference>
<comment type="subcellular location">
    <subcellularLocation>
        <location evidence="1">Nucleus</location>
    </subcellularLocation>
</comment>
<dbReference type="InterPro" id="IPR012337">
    <property type="entry name" value="RNaseH-like_sf"/>
</dbReference>
<dbReference type="SUPFAM" id="SSF54160">
    <property type="entry name" value="Chromo domain-like"/>
    <property type="match status" value="1"/>
</dbReference>
<evidence type="ECO:0000259" key="3">
    <source>
        <dbReference type="PROSITE" id="PS50994"/>
    </source>
</evidence>
<reference evidence="4" key="1">
    <citation type="submission" date="2025-08" db="UniProtKB">
        <authorList>
            <consortium name="Ensembl"/>
        </authorList>
    </citation>
    <scope>IDENTIFICATION</scope>
</reference>
<dbReference type="InterPro" id="IPR050951">
    <property type="entry name" value="Retrovirus_Pol_polyprotein"/>
</dbReference>
<feature type="domain" description="Integrase catalytic" evidence="3">
    <location>
        <begin position="1"/>
        <end position="97"/>
    </location>
</feature>
<accession>A0A8C5PJ19</accession>
<dbReference type="SUPFAM" id="SSF53098">
    <property type="entry name" value="Ribonuclease H-like"/>
    <property type="match status" value="1"/>
</dbReference>
<dbReference type="GO" id="GO:0005634">
    <property type="term" value="C:nucleus"/>
    <property type="evidence" value="ECO:0007669"/>
    <property type="project" value="UniProtKB-SubCell"/>
</dbReference>
<dbReference type="PANTHER" id="PTHR37984:SF15">
    <property type="entry name" value="INTEGRASE CATALYTIC DOMAIN-CONTAINING PROTEIN"/>
    <property type="match status" value="1"/>
</dbReference>
<evidence type="ECO:0008006" key="6">
    <source>
        <dbReference type="Google" id="ProtNLM"/>
    </source>
</evidence>
<dbReference type="GeneTree" id="ENSGT00970000196692"/>
<dbReference type="InterPro" id="IPR001584">
    <property type="entry name" value="Integrase_cat-core"/>
</dbReference>
<dbReference type="AlphaFoldDB" id="A0A8C5PJ19"/>
<dbReference type="Proteomes" id="UP000694569">
    <property type="component" value="Unplaced"/>
</dbReference>
<evidence type="ECO:0000313" key="5">
    <source>
        <dbReference type="Proteomes" id="UP000694569"/>
    </source>
</evidence>
<keyword evidence="5" id="KW-1185">Reference proteome</keyword>
<dbReference type="OrthoDB" id="1430630at2759"/>
<name>A0A8C5PJ19_9ANUR</name>
<organism evidence="4 5">
    <name type="scientific">Leptobrachium leishanense</name>
    <name type="common">Leishan spiny toad</name>
    <dbReference type="NCBI Taxonomy" id="445787"/>
    <lineage>
        <taxon>Eukaryota</taxon>
        <taxon>Metazoa</taxon>
        <taxon>Chordata</taxon>
        <taxon>Craniata</taxon>
        <taxon>Vertebrata</taxon>
        <taxon>Euteleostomi</taxon>
        <taxon>Amphibia</taxon>
        <taxon>Batrachia</taxon>
        <taxon>Anura</taxon>
        <taxon>Pelobatoidea</taxon>
        <taxon>Megophryidae</taxon>
        <taxon>Leptobrachium</taxon>
    </lineage>
</organism>
<dbReference type="InterPro" id="IPR023780">
    <property type="entry name" value="Chromo_domain"/>
</dbReference>
<dbReference type="Pfam" id="PF00385">
    <property type="entry name" value="Chromo"/>
    <property type="match status" value="1"/>
</dbReference>
<evidence type="ECO:0000259" key="2">
    <source>
        <dbReference type="PROSITE" id="PS50013"/>
    </source>
</evidence>
<dbReference type="GO" id="GO:0003676">
    <property type="term" value="F:nucleic acid binding"/>
    <property type="evidence" value="ECO:0007669"/>
    <property type="project" value="InterPro"/>
</dbReference>
<dbReference type="PROSITE" id="PS50994">
    <property type="entry name" value="INTEGRASE"/>
    <property type="match status" value="1"/>
</dbReference>
<dbReference type="InterPro" id="IPR056924">
    <property type="entry name" value="SH3_Tf2-1"/>
</dbReference>
<dbReference type="CDD" id="cd18975">
    <property type="entry name" value="CD_MarY1_POL_like"/>
    <property type="match status" value="1"/>
</dbReference>
<sequence length="369" mass="42290">MVFRMFSSRIAVLNLSLGWRGFCHQLGVKLSFSSAYHPQTNGLAERTNQTLETYLRCFISDAQDDWVTLLPWAEFAYNNATSQSTKYSPFEIVTGMHPTVFQSSFLPQDIPALEEHLCNLRAIWEKTKMNLESASLAQKRSADCRCRPPPVYHVGDRVWLSTRHIRLKVPSMKFAPRFIGPYRILRCINPVSYALQLPASLRIPNSFHVSLLKPLMCNRFTCPDSLPPPPVVVDGNPEYEVESILDSRRFCNRLQYLVHWKGYGPTDRTWVSSRDVHAPRLVSAFHRRFPDKPAPDRPVGVPRGGGAVMPRRLVWLRRPSPRLRGQRLPRVLSLCFYVSWLDSLTDPEYLVTVYTCAQSLAASNFLRII</sequence>
<dbReference type="Gene3D" id="2.40.50.40">
    <property type="match status" value="1"/>
</dbReference>
<dbReference type="Ensembl" id="ENSLLET00000024486.1">
    <property type="protein sequence ID" value="ENSLLEP00000023586.1"/>
    <property type="gene ID" value="ENSLLEG00000014991.1"/>
</dbReference>
<dbReference type="GO" id="GO:0015074">
    <property type="term" value="P:DNA integration"/>
    <property type="evidence" value="ECO:0007669"/>
    <property type="project" value="InterPro"/>
</dbReference>
<proteinExistence type="predicted"/>
<evidence type="ECO:0000256" key="1">
    <source>
        <dbReference type="ARBA" id="ARBA00004123"/>
    </source>
</evidence>
<dbReference type="Pfam" id="PF24626">
    <property type="entry name" value="SH3_Tf2-1"/>
    <property type="match status" value="1"/>
</dbReference>
<evidence type="ECO:0000313" key="4">
    <source>
        <dbReference type="Ensembl" id="ENSLLEP00000023586.1"/>
    </source>
</evidence>
<dbReference type="InterPro" id="IPR016197">
    <property type="entry name" value="Chromo-like_dom_sf"/>
</dbReference>
<feature type="domain" description="Chromo" evidence="2">
    <location>
        <begin position="239"/>
        <end position="297"/>
    </location>
</feature>
<dbReference type="InterPro" id="IPR036397">
    <property type="entry name" value="RNaseH_sf"/>
</dbReference>
<protein>
    <recommendedName>
        <fullName evidence="6">Polyprotein</fullName>
    </recommendedName>
</protein>
<dbReference type="PANTHER" id="PTHR37984">
    <property type="entry name" value="PROTEIN CBG26694"/>
    <property type="match status" value="1"/>
</dbReference>
<dbReference type="InterPro" id="IPR000953">
    <property type="entry name" value="Chromo/chromo_shadow_dom"/>
</dbReference>